<reference evidence="1" key="2">
    <citation type="submission" date="2020-06" db="EMBL/GenBank/DDBJ databases">
        <authorList>
            <person name="Sheffer M."/>
        </authorList>
    </citation>
    <scope>NUCLEOTIDE SEQUENCE</scope>
</reference>
<gene>
    <name evidence="1" type="ORF">HNY73_014594</name>
</gene>
<evidence type="ECO:0000313" key="2">
    <source>
        <dbReference type="Proteomes" id="UP000807504"/>
    </source>
</evidence>
<dbReference type="AlphaFoldDB" id="A0A8T0EQM6"/>
<evidence type="ECO:0000313" key="1">
    <source>
        <dbReference type="EMBL" id="KAF8777788.1"/>
    </source>
</evidence>
<sequence length="75" mass="8959">MVWDAQQVMDHPFLDGRACERRALTSFKRNRHGMMRNQLSSVGGRKILFHSTPLTFSNERFVRFVWTVTRYPRQC</sequence>
<dbReference type="Proteomes" id="UP000807504">
    <property type="component" value="Unassembled WGS sequence"/>
</dbReference>
<dbReference type="EMBL" id="JABXBU010002072">
    <property type="protein sequence ID" value="KAF8777788.1"/>
    <property type="molecule type" value="Genomic_DNA"/>
</dbReference>
<proteinExistence type="predicted"/>
<reference evidence="1" key="1">
    <citation type="journal article" date="2020" name="bioRxiv">
        <title>Chromosome-level reference genome of the European wasp spider Argiope bruennichi: a resource for studies on range expansion and evolutionary adaptation.</title>
        <authorList>
            <person name="Sheffer M.M."/>
            <person name="Hoppe A."/>
            <person name="Krehenwinkel H."/>
            <person name="Uhl G."/>
            <person name="Kuss A.W."/>
            <person name="Jensen L."/>
            <person name="Jensen C."/>
            <person name="Gillespie R.G."/>
            <person name="Hoff K.J."/>
            <person name="Prost S."/>
        </authorList>
    </citation>
    <scope>NUCLEOTIDE SEQUENCE</scope>
</reference>
<comment type="caution">
    <text evidence="1">The sequence shown here is derived from an EMBL/GenBank/DDBJ whole genome shotgun (WGS) entry which is preliminary data.</text>
</comment>
<accession>A0A8T0EQM6</accession>
<keyword evidence="2" id="KW-1185">Reference proteome</keyword>
<protein>
    <submittedName>
        <fullName evidence="1">Uncharacterized protein</fullName>
    </submittedName>
</protein>
<organism evidence="1 2">
    <name type="scientific">Argiope bruennichi</name>
    <name type="common">Wasp spider</name>
    <name type="synonym">Aranea bruennichi</name>
    <dbReference type="NCBI Taxonomy" id="94029"/>
    <lineage>
        <taxon>Eukaryota</taxon>
        <taxon>Metazoa</taxon>
        <taxon>Ecdysozoa</taxon>
        <taxon>Arthropoda</taxon>
        <taxon>Chelicerata</taxon>
        <taxon>Arachnida</taxon>
        <taxon>Araneae</taxon>
        <taxon>Araneomorphae</taxon>
        <taxon>Entelegynae</taxon>
        <taxon>Araneoidea</taxon>
        <taxon>Araneidae</taxon>
        <taxon>Argiope</taxon>
    </lineage>
</organism>
<name>A0A8T0EQM6_ARGBR</name>